<dbReference type="AlphaFoldDB" id="A0ABC9BBZ6"/>
<dbReference type="InterPro" id="IPR032675">
    <property type="entry name" value="LRR_dom_sf"/>
</dbReference>
<evidence type="ECO:0000313" key="1">
    <source>
        <dbReference type="EMBL" id="CAL4996747.1"/>
    </source>
</evidence>
<organism evidence="1 2">
    <name type="scientific">Urochloa decumbens</name>
    <dbReference type="NCBI Taxonomy" id="240449"/>
    <lineage>
        <taxon>Eukaryota</taxon>
        <taxon>Viridiplantae</taxon>
        <taxon>Streptophyta</taxon>
        <taxon>Embryophyta</taxon>
        <taxon>Tracheophyta</taxon>
        <taxon>Spermatophyta</taxon>
        <taxon>Magnoliopsida</taxon>
        <taxon>Liliopsida</taxon>
        <taxon>Poales</taxon>
        <taxon>Poaceae</taxon>
        <taxon>PACMAD clade</taxon>
        <taxon>Panicoideae</taxon>
        <taxon>Panicodae</taxon>
        <taxon>Paniceae</taxon>
        <taxon>Melinidinae</taxon>
        <taxon>Urochloa</taxon>
    </lineage>
</organism>
<name>A0ABC9BBZ6_9POAL</name>
<accession>A0ABC9BBZ6</accession>
<protein>
    <submittedName>
        <fullName evidence="1">Uncharacterized protein</fullName>
    </submittedName>
</protein>
<reference evidence="1" key="1">
    <citation type="submission" date="2024-10" db="EMBL/GenBank/DDBJ databases">
        <authorList>
            <person name="Ryan C."/>
        </authorList>
    </citation>
    <scope>NUCLEOTIDE SEQUENCE [LARGE SCALE GENOMIC DNA]</scope>
</reference>
<keyword evidence="2" id="KW-1185">Reference proteome</keyword>
<dbReference type="SUPFAM" id="SSF52058">
    <property type="entry name" value="L domain-like"/>
    <property type="match status" value="1"/>
</dbReference>
<proteinExistence type="predicted"/>
<dbReference type="Proteomes" id="UP001497457">
    <property type="component" value="Chromosome 25rd"/>
</dbReference>
<dbReference type="Gene3D" id="3.80.10.10">
    <property type="entry name" value="Ribonuclease Inhibitor"/>
    <property type="match status" value="1"/>
</dbReference>
<gene>
    <name evidence="1" type="ORF">URODEC1_LOCUS63069</name>
</gene>
<evidence type="ECO:0000313" key="2">
    <source>
        <dbReference type="Proteomes" id="UP001497457"/>
    </source>
</evidence>
<sequence length="826" mass="93189">MAAADEIEISATDVKTAVQEIVPYLLEGLTIDGSKPKDIYFYGWFGLGASTVLRAIAEHPPPSLLERFNKIIHIDCSRWKSRRELQRAIAYELKLTQQVAADFDRQDEEDDFSGIDQGSRAEIGTIATVIFMSLVSYRCLVIFHNGSDGMVDLLSCGIPQLELVGTKVLWTSSSSGKISQEKLRPGLFLYGNSGANVNAALVEEARETVLYTRKLGLGVTLEIATYCWLYYFSLSRQGAGDIIYFDWATHASSYWVCDGIVGCGKSNDQAWEFANALQKHMRVEECTHVTLFYYFFKQNISTKHWVCRTLSYFREVPSGTTSLFFSPPHGSGYVSFPSKRFHEADQLRVLKLCRCTFSFSSPPFHCCHNLRFLGLDQCMDEQEQQLGAEEDQTGARAMETFQRLWVLDVSHTDWELEFPIETEEAMVATDIREVHVNKGRIWRKNLAWRQLPNLCKLRVVDPTSSWVTGGQDEFMDMVKIELLDLSKNITIQVLPNLSGATNLKTLVLDGCVGLEHVGPQGLPPSLESFCLDSGLGEDDENKAKISSIRLAGCARLADFRLHGSLPNLEELDLSHTSVKMLDLKDKAAVKSLQKVFLVGCEQLRSISWPYTERHPVRLLCIDTRATGEVSRKPSSSCDSSMVCKGKGGKEYCHAFVAVTDMRFLQSIEFLWWWWDWRTPKVKANLCWSSTSKGDGKNCHKKKMHGHIPAGSLLPRSLTYYDISTEHQITSHIDGSSNATTLFQPVGTHMEIGEGVNDVPNTVSKRGSGAICYVMDRPATDTRRYQDGRPVAVDCEKDWWDKLEWDGMESGHHPSLFKPRHSKYYRK</sequence>
<dbReference type="EMBL" id="OZ075135">
    <property type="protein sequence ID" value="CAL4996747.1"/>
    <property type="molecule type" value="Genomic_DNA"/>
</dbReference>